<evidence type="ECO:0000313" key="4">
    <source>
        <dbReference type="Proteomes" id="UP000429607"/>
    </source>
</evidence>
<dbReference type="PANTHER" id="PTHR34409">
    <property type="entry name" value="SET DOMAIN-CONTAINING PROTEIN"/>
    <property type="match status" value="1"/>
</dbReference>
<dbReference type="Pfam" id="PF20681">
    <property type="entry name" value="DUF6818"/>
    <property type="match status" value="1"/>
</dbReference>
<dbReference type="EMBL" id="QXFV01002953">
    <property type="protein sequence ID" value="KAE8981442.1"/>
    <property type="molecule type" value="Genomic_DNA"/>
</dbReference>
<dbReference type="PANTHER" id="PTHR34409:SF1">
    <property type="entry name" value="MYB-LIKE DOMAIN-CONTAINING PROTEIN"/>
    <property type="match status" value="1"/>
</dbReference>
<evidence type="ECO:0000313" key="3">
    <source>
        <dbReference type="EMBL" id="KAE8981442.1"/>
    </source>
</evidence>
<organism evidence="3 4">
    <name type="scientific">Phytophthora rubi</name>
    <dbReference type="NCBI Taxonomy" id="129364"/>
    <lineage>
        <taxon>Eukaryota</taxon>
        <taxon>Sar</taxon>
        <taxon>Stramenopiles</taxon>
        <taxon>Oomycota</taxon>
        <taxon>Peronosporomycetes</taxon>
        <taxon>Peronosporales</taxon>
        <taxon>Peronosporaceae</taxon>
        <taxon>Phytophthora</taxon>
    </lineage>
</organism>
<gene>
    <name evidence="3" type="ORF">PR001_g24001</name>
</gene>
<name>A0A6A3IIM7_9STRA</name>
<dbReference type="InterPro" id="IPR049203">
    <property type="entry name" value="DUF6818"/>
</dbReference>
<evidence type="ECO:0000259" key="2">
    <source>
        <dbReference type="Pfam" id="PF20681"/>
    </source>
</evidence>
<protein>
    <recommendedName>
        <fullName evidence="2">DUF6818 domain-containing protein</fullName>
    </recommendedName>
</protein>
<feature type="region of interest" description="Disordered" evidence="1">
    <location>
        <begin position="381"/>
        <end position="436"/>
    </location>
</feature>
<reference evidence="3 4" key="1">
    <citation type="submission" date="2018-09" db="EMBL/GenBank/DDBJ databases">
        <title>Genomic investigation of the strawberry pathogen Phytophthora fragariae indicates pathogenicity is determined by transcriptional variation in three key races.</title>
        <authorList>
            <person name="Adams T.M."/>
            <person name="Armitage A.D."/>
            <person name="Sobczyk M.K."/>
            <person name="Bates H.J."/>
            <person name="Dunwell J.M."/>
            <person name="Nellist C.F."/>
            <person name="Harrison R.J."/>
        </authorList>
    </citation>
    <scope>NUCLEOTIDE SEQUENCE [LARGE SCALE GENOMIC DNA]</scope>
    <source>
        <strain evidence="3 4">SCRP249</strain>
    </source>
</reference>
<proteinExistence type="predicted"/>
<feature type="domain" description="DUF6818" evidence="2">
    <location>
        <begin position="66"/>
        <end position="145"/>
    </location>
</feature>
<dbReference type="AlphaFoldDB" id="A0A6A3IIM7"/>
<dbReference type="Proteomes" id="UP000429607">
    <property type="component" value="Unassembled WGS sequence"/>
</dbReference>
<accession>A0A6A3IIM7</accession>
<comment type="caution">
    <text evidence="3">The sequence shown here is derived from an EMBL/GenBank/DDBJ whole genome shotgun (WGS) entry which is preliminary data.</text>
</comment>
<evidence type="ECO:0000256" key="1">
    <source>
        <dbReference type="SAM" id="MobiDB-lite"/>
    </source>
</evidence>
<sequence>MRSYPPSCISHFRICRVLRESKFSAHHPTTPKSRHFSRTMVKVAGSTNYKMSDVTRLLALVEEYLPLGKDEWERLTVAYNTTRSRGWVERDLDSLRRKFKTLYSARKPTGTAEMPPHIKKSKLLKLAIDDKANVIEMDDDADEDQVEGRFVEPDFSFDPNEELFDDREGDGGPPMAGSDAASSSNMFHNDIAERGVSTRNYEVGSELTSETIQPPLYCETQDTFDPSLDVDGLEAFASTPKPAPLPASTASRRLRSACLKNSRKVATPDVPGSDSKPAAARVLQAGSADDQEIQRYKELRSYSNRLGGSDLYEFRDSVLAKRAREEDDNEQVEAGYVKAKRVRATMTATTLKKKLVNLESSSTKMGESVFEMMMLFHEENERKAEARRADEDQRRRDECSAREARLQAEKAEAEERRRHEKLEMEERARRDKEEARARTQELLLLIGTMFKKA</sequence>